<keyword evidence="3" id="KW-1185">Reference proteome</keyword>
<dbReference type="AlphaFoldDB" id="A0A6A6Z908"/>
<evidence type="ECO:0000313" key="3">
    <source>
        <dbReference type="Proteomes" id="UP000504636"/>
    </source>
</evidence>
<feature type="region of interest" description="Disordered" evidence="1">
    <location>
        <begin position="65"/>
        <end position="100"/>
    </location>
</feature>
<dbReference type="RefSeq" id="XP_033583738.1">
    <property type="nucleotide sequence ID" value="XM_033712558.1"/>
</dbReference>
<evidence type="ECO:0000313" key="4">
    <source>
        <dbReference type="RefSeq" id="XP_033583738.1"/>
    </source>
</evidence>
<gene>
    <name evidence="2 4" type="ORF">BDZ99DRAFT_1254</name>
</gene>
<reference evidence="4" key="3">
    <citation type="submission" date="2025-04" db="UniProtKB">
        <authorList>
            <consortium name="RefSeq"/>
        </authorList>
    </citation>
    <scope>IDENTIFICATION</scope>
    <source>
        <strain evidence="4">CBS 304.34</strain>
    </source>
</reference>
<evidence type="ECO:0000313" key="2">
    <source>
        <dbReference type="EMBL" id="KAF2816774.1"/>
    </source>
</evidence>
<organism evidence="2">
    <name type="scientific">Mytilinidion resinicola</name>
    <dbReference type="NCBI Taxonomy" id="574789"/>
    <lineage>
        <taxon>Eukaryota</taxon>
        <taxon>Fungi</taxon>
        <taxon>Dikarya</taxon>
        <taxon>Ascomycota</taxon>
        <taxon>Pezizomycotina</taxon>
        <taxon>Dothideomycetes</taxon>
        <taxon>Pleosporomycetidae</taxon>
        <taxon>Mytilinidiales</taxon>
        <taxon>Mytilinidiaceae</taxon>
        <taxon>Mytilinidion</taxon>
    </lineage>
</organism>
<dbReference type="OrthoDB" id="3944482at2759"/>
<proteinExistence type="predicted"/>
<sequence length="253" mass="28651">MSLTMSRPPAKLRPDISLFRTKLVLQCEPICPRQIFLDVTRARPTASQEIWIRDEFQLSAGFGQATLADSPTPPPGPVRVGKTGHDEVKPSEARMRDRSGHALERRLKSVENDGADVVKRKERFVVMDSLTWRFKKIGTRAEAMALANNPGIECGNAVWLFLDDRIDRSLKIAMNRELGPASKTARLGKLFGYPIGADVFATERQKMQALRKQIGIGEDVPEGTVMFLHIYEAILKVKEHEEKKRRLRQMMED</sequence>
<dbReference type="EMBL" id="MU003692">
    <property type="protein sequence ID" value="KAF2816774.1"/>
    <property type="molecule type" value="Genomic_DNA"/>
</dbReference>
<reference evidence="4" key="2">
    <citation type="submission" date="2020-04" db="EMBL/GenBank/DDBJ databases">
        <authorList>
            <consortium name="NCBI Genome Project"/>
        </authorList>
    </citation>
    <scope>NUCLEOTIDE SEQUENCE</scope>
    <source>
        <strain evidence="4">CBS 304.34</strain>
    </source>
</reference>
<protein>
    <submittedName>
        <fullName evidence="2 4">Uncharacterized protein</fullName>
    </submittedName>
</protein>
<dbReference type="GeneID" id="54453451"/>
<dbReference type="Proteomes" id="UP000504636">
    <property type="component" value="Unplaced"/>
</dbReference>
<name>A0A6A6Z908_9PEZI</name>
<accession>A0A6A6Z908</accession>
<reference evidence="2 4" key="1">
    <citation type="journal article" date="2020" name="Stud. Mycol.">
        <title>101 Dothideomycetes genomes: a test case for predicting lifestyles and emergence of pathogens.</title>
        <authorList>
            <person name="Haridas S."/>
            <person name="Albert R."/>
            <person name="Binder M."/>
            <person name="Bloem J."/>
            <person name="Labutti K."/>
            <person name="Salamov A."/>
            <person name="Andreopoulos B."/>
            <person name="Baker S."/>
            <person name="Barry K."/>
            <person name="Bills G."/>
            <person name="Bluhm B."/>
            <person name="Cannon C."/>
            <person name="Castanera R."/>
            <person name="Culley D."/>
            <person name="Daum C."/>
            <person name="Ezra D."/>
            <person name="Gonzalez J."/>
            <person name="Henrissat B."/>
            <person name="Kuo A."/>
            <person name="Liang C."/>
            <person name="Lipzen A."/>
            <person name="Lutzoni F."/>
            <person name="Magnuson J."/>
            <person name="Mondo S."/>
            <person name="Nolan M."/>
            <person name="Ohm R."/>
            <person name="Pangilinan J."/>
            <person name="Park H.-J."/>
            <person name="Ramirez L."/>
            <person name="Alfaro M."/>
            <person name="Sun H."/>
            <person name="Tritt A."/>
            <person name="Yoshinaga Y."/>
            <person name="Zwiers L.-H."/>
            <person name="Turgeon B."/>
            <person name="Goodwin S."/>
            <person name="Spatafora J."/>
            <person name="Crous P."/>
            <person name="Grigoriev I."/>
        </authorList>
    </citation>
    <scope>NUCLEOTIDE SEQUENCE</scope>
    <source>
        <strain evidence="2 4">CBS 304.34</strain>
    </source>
</reference>
<feature type="compositionally biased region" description="Basic and acidic residues" evidence="1">
    <location>
        <begin position="83"/>
        <end position="100"/>
    </location>
</feature>
<evidence type="ECO:0000256" key="1">
    <source>
        <dbReference type="SAM" id="MobiDB-lite"/>
    </source>
</evidence>